<proteinExistence type="predicted"/>
<evidence type="ECO:0000259" key="1">
    <source>
        <dbReference type="PROSITE" id="PS50404"/>
    </source>
</evidence>
<dbReference type="InterPro" id="IPR004045">
    <property type="entry name" value="Glutathione_S-Trfase_N"/>
</dbReference>
<evidence type="ECO:0000313" key="3">
    <source>
        <dbReference type="Proteomes" id="UP001152320"/>
    </source>
</evidence>
<keyword evidence="3" id="KW-1185">Reference proteome</keyword>
<protein>
    <recommendedName>
        <fullName evidence="1">GST N-terminal domain-containing protein</fullName>
    </recommendedName>
</protein>
<organism evidence="2 3">
    <name type="scientific">Holothuria leucospilota</name>
    <name type="common">Black long sea cucumber</name>
    <name type="synonym">Mertensiothuria leucospilota</name>
    <dbReference type="NCBI Taxonomy" id="206669"/>
    <lineage>
        <taxon>Eukaryota</taxon>
        <taxon>Metazoa</taxon>
        <taxon>Echinodermata</taxon>
        <taxon>Eleutherozoa</taxon>
        <taxon>Echinozoa</taxon>
        <taxon>Holothuroidea</taxon>
        <taxon>Aspidochirotacea</taxon>
        <taxon>Aspidochirotida</taxon>
        <taxon>Holothuriidae</taxon>
        <taxon>Holothuria</taxon>
    </lineage>
</organism>
<accession>A0A9Q0YHE3</accession>
<dbReference type="OrthoDB" id="414243at2759"/>
<name>A0A9Q0YHE3_HOLLE</name>
<comment type="caution">
    <text evidence="2">The sequence shown here is derived from an EMBL/GenBank/DDBJ whole genome shotgun (WGS) entry which is preliminary data.</text>
</comment>
<evidence type="ECO:0000313" key="2">
    <source>
        <dbReference type="EMBL" id="KAJ8022540.1"/>
    </source>
</evidence>
<dbReference type="SUPFAM" id="SSF52833">
    <property type="entry name" value="Thioredoxin-like"/>
    <property type="match status" value="1"/>
</dbReference>
<sequence length="81" mass="9539">MANYKLIYFDFKGRVEPDRYMFELAGVKYEDKRYGTTDEAWVNDLKPYFLFLCWVSAKGGKGGDLSPPFQKKNYFLDNSPF</sequence>
<reference evidence="2" key="1">
    <citation type="submission" date="2021-10" db="EMBL/GenBank/DDBJ databases">
        <title>Tropical sea cucumber genome reveals ecological adaptation and Cuvierian tubules defense mechanism.</title>
        <authorList>
            <person name="Chen T."/>
        </authorList>
    </citation>
    <scope>NUCLEOTIDE SEQUENCE</scope>
    <source>
        <strain evidence="2">Nanhai2018</strain>
        <tissue evidence="2">Muscle</tissue>
    </source>
</reference>
<dbReference type="InterPro" id="IPR036249">
    <property type="entry name" value="Thioredoxin-like_sf"/>
</dbReference>
<dbReference type="Gene3D" id="3.40.30.10">
    <property type="entry name" value="Glutaredoxin"/>
    <property type="match status" value="1"/>
</dbReference>
<dbReference type="EMBL" id="JAIZAY010000020">
    <property type="protein sequence ID" value="KAJ8022540.1"/>
    <property type="molecule type" value="Genomic_DNA"/>
</dbReference>
<gene>
    <name evidence="2" type="ORF">HOLleu_37466</name>
</gene>
<dbReference type="PROSITE" id="PS50404">
    <property type="entry name" value="GST_NTER"/>
    <property type="match status" value="1"/>
</dbReference>
<feature type="domain" description="GST N-terminal" evidence="1">
    <location>
        <begin position="2"/>
        <end position="81"/>
    </location>
</feature>
<dbReference type="Proteomes" id="UP001152320">
    <property type="component" value="Chromosome 20"/>
</dbReference>
<dbReference type="AlphaFoldDB" id="A0A9Q0YHE3"/>